<accession>A0ACC1SNQ4</accession>
<evidence type="ECO:0000313" key="2">
    <source>
        <dbReference type="Proteomes" id="UP001148629"/>
    </source>
</evidence>
<keyword evidence="2" id="KW-1185">Reference proteome</keyword>
<proteinExistence type="predicted"/>
<reference evidence="1" key="1">
    <citation type="submission" date="2022-08" db="EMBL/GenBank/DDBJ databases">
        <title>Genome Sequence of Fusarium decemcellulare.</title>
        <authorList>
            <person name="Buettner E."/>
        </authorList>
    </citation>
    <scope>NUCLEOTIDE SEQUENCE</scope>
    <source>
        <strain evidence="1">Babe19</strain>
    </source>
</reference>
<sequence>MMSLRQSLAVLALGMPVAFACVAKGGIPEATETISNSEPIEVPAGEVFDGQGARYDRGSGACKEQEEGGQSDTVFILREGATLRNVIIGPDQAEGVYCLGGGCTIENVWFEDVCEDAISIKEDPAGAVTNIIGGGAYHASDKIIQHNGCGSVNIKDFYAEDYGKVYRACGTCDACKRDVRVEGVSAYGGGEVVGINIETGDTAELINVCTDAKTPCQLYDGPGSKAGEC</sequence>
<protein>
    <submittedName>
        <fullName evidence="1">Uncharacterized protein</fullName>
    </submittedName>
</protein>
<name>A0ACC1SNQ4_9HYPO</name>
<organism evidence="1 2">
    <name type="scientific">Fusarium decemcellulare</name>
    <dbReference type="NCBI Taxonomy" id="57161"/>
    <lineage>
        <taxon>Eukaryota</taxon>
        <taxon>Fungi</taxon>
        <taxon>Dikarya</taxon>
        <taxon>Ascomycota</taxon>
        <taxon>Pezizomycotina</taxon>
        <taxon>Sordariomycetes</taxon>
        <taxon>Hypocreomycetidae</taxon>
        <taxon>Hypocreales</taxon>
        <taxon>Nectriaceae</taxon>
        <taxon>Fusarium</taxon>
        <taxon>Fusarium decemcellulare species complex</taxon>
    </lineage>
</organism>
<dbReference type="EMBL" id="JANRMS010000246">
    <property type="protein sequence ID" value="KAJ3543399.1"/>
    <property type="molecule type" value="Genomic_DNA"/>
</dbReference>
<evidence type="ECO:0000313" key="1">
    <source>
        <dbReference type="EMBL" id="KAJ3543399.1"/>
    </source>
</evidence>
<gene>
    <name evidence="1" type="ORF">NM208_g3597</name>
</gene>
<comment type="caution">
    <text evidence="1">The sequence shown here is derived from an EMBL/GenBank/DDBJ whole genome shotgun (WGS) entry which is preliminary data.</text>
</comment>
<dbReference type="Proteomes" id="UP001148629">
    <property type="component" value="Unassembled WGS sequence"/>
</dbReference>